<reference evidence="11" key="1">
    <citation type="journal article" date="2023" name="Mol. Phylogenet. Evol.">
        <title>Genome-scale phylogeny and comparative genomics of the fungal order Sordariales.</title>
        <authorList>
            <person name="Hensen N."/>
            <person name="Bonometti L."/>
            <person name="Westerberg I."/>
            <person name="Brannstrom I.O."/>
            <person name="Guillou S."/>
            <person name="Cros-Aarteil S."/>
            <person name="Calhoun S."/>
            <person name="Haridas S."/>
            <person name="Kuo A."/>
            <person name="Mondo S."/>
            <person name="Pangilinan J."/>
            <person name="Riley R."/>
            <person name="LaButti K."/>
            <person name="Andreopoulos B."/>
            <person name="Lipzen A."/>
            <person name="Chen C."/>
            <person name="Yan M."/>
            <person name="Daum C."/>
            <person name="Ng V."/>
            <person name="Clum A."/>
            <person name="Steindorff A."/>
            <person name="Ohm R.A."/>
            <person name="Martin F."/>
            <person name="Silar P."/>
            <person name="Natvig D.O."/>
            <person name="Lalanne C."/>
            <person name="Gautier V."/>
            <person name="Ament-Velasquez S.L."/>
            <person name="Kruys A."/>
            <person name="Hutchinson M.I."/>
            <person name="Powell A.J."/>
            <person name="Barry K."/>
            <person name="Miller A.N."/>
            <person name="Grigoriev I.V."/>
            <person name="Debuchy R."/>
            <person name="Gladieux P."/>
            <person name="Hiltunen Thoren M."/>
            <person name="Johannesson H."/>
        </authorList>
    </citation>
    <scope>NUCLEOTIDE SEQUENCE</scope>
    <source>
        <strain evidence="11">FGSC 1904</strain>
    </source>
</reference>
<feature type="region of interest" description="Disordered" evidence="10">
    <location>
        <begin position="375"/>
        <end position="432"/>
    </location>
</feature>
<comment type="caution">
    <text evidence="11">The sequence shown here is derived from an EMBL/GenBank/DDBJ whole genome shotgun (WGS) entry which is preliminary data.</text>
</comment>
<comment type="subcellular location">
    <subcellularLocation>
        <location evidence="1 9">Cell membrane</location>
        <topology evidence="1 9">Lipid-anchor</topology>
        <topology evidence="1 9">GPI-anchor</topology>
    </subcellularLocation>
</comment>
<keyword evidence="7" id="KW-0325">Glycoprotein</keyword>
<comment type="function">
    <text evidence="9">Splits internally a 1,3-beta-glucan molecule and transfers the newly generated reducing end (the donor) to the non-reducing end of another 1,3-beta-glucan molecule (the acceptor) forming a 1,3-beta linkage, resulting in the elongation of 1,3-beta-glucan chains in the cell wall.</text>
</comment>
<evidence type="ECO:0000256" key="10">
    <source>
        <dbReference type="SAM" id="MobiDB-lite"/>
    </source>
</evidence>
<feature type="chain" id="PRO_5041772098" description="1,3-beta-glucanosyltransferase" evidence="9">
    <location>
        <begin position="20"/>
        <end position="457"/>
    </location>
</feature>
<evidence type="ECO:0000256" key="8">
    <source>
        <dbReference type="ARBA" id="ARBA00023288"/>
    </source>
</evidence>
<dbReference type="Gene3D" id="3.20.20.80">
    <property type="entry name" value="Glycosidases"/>
    <property type="match status" value="1"/>
</dbReference>
<dbReference type="Proteomes" id="UP001281003">
    <property type="component" value="Unassembled WGS sequence"/>
</dbReference>
<dbReference type="SUPFAM" id="SSF51445">
    <property type="entry name" value="(Trans)glycosidases"/>
    <property type="match status" value="1"/>
</dbReference>
<evidence type="ECO:0000256" key="3">
    <source>
        <dbReference type="ARBA" id="ARBA00022622"/>
    </source>
</evidence>
<evidence type="ECO:0000313" key="12">
    <source>
        <dbReference type="Proteomes" id="UP001281003"/>
    </source>
</evidence>
<gene>
    <name evidence="11" type="ORF">B0T20DRAFT_22717</name>
</gene>
<feature type="compositionally biased region" description="Low complexity" evidence="10">
    <location>
        <begin position="414"/>
        <end position="429"/>
    </location>
</feature>
<keyword evidence="8 9" id="KW-0449">Lipoprotein</keyword>
<dbReference type="EC" id="2.4.1.-" evidence="9"/>
<dbReference type="GO" id="GO:0005886">
    <property type="term" value="C:plasma membrane"/>
    <property type="evidence" value="ECO:0007669"/>
    <property type="project" value="UniProtKB-SubCell"/>
</dbReference>
<evidence type="ECO:0000313" key="11">
    <source>
        <dbReference type="EMBL" id="KAK3403319.1"/>
    </source>
</evidence>
<dbReference type="FunFam" id="3.20.20.80:FF:000032">
    <property type="entry name" value="1,3-beta-glucanosyltransferase"/>
    <property type="match status" value="1"/>
</dbReference>
<feature type="compositionally biased region" description="Polar residues" evidence="10">
    <location>
        <begin position="392"/>
        <end position="413"/>
    </location>
</feature>
<evidence type="ECO:0000256" key="9">
    <source>
        <dbReference type="RuleBase" id="RU361209"/>
    </source>
</evidence>
<keyword evidence="4 9" id="KW-0808">Transferase</keyword>
<keyword evidence="12" id="KW-1185">Reference proteome</keyword>
<comment type="similarity">
    <text evidence="2 9">Belongs to the glycosyl hydrolase 72 family.</text>
</comment>
<dbReference type="InterPro" id="IPR004886">
    <property type="entry name" value="Glucanosyltransferase"/>
</dbReference>
<proteinExistence type="inferred from homology"/>
<dbReference type="AlphaFoldDB" id="A0AAE0PP29"/>
<protein>
    <recommendedName>
        <fullName evidence="9">1,3-beta-glucanosyltransferase</fullName>
        <ecNumber evidence="9">2.4.1.-</ecNumber>
    </recommendedName>
</protein>
<evidence type="ECO:0000256" key="1">
    <source>
        <dbReference type="ARBA" id="ARBA00004609"/>
    </source>
</evidence>
<dbReference type="GO" id="GO:0071970">
    <property type="term" value="P:fungal-type cell wall (1-&gt;3)-beta-D-glucan biosynthetic process"/>
    <property type="evidence" value="ECO:0007669"/>
    <property type="project" value="TreeGrafter"/>
</dbReference>
<sequence>MKSISLMSALASIASLTAATPTPAEQQQPHKRADLPAVTVKGNAFWKGKERFYIRGIDYQPGGSSGMIDPLADLDMCKRDVAEFKKLGVNTIRVYMVDNSKDHDECMKLLADAGIYAVIDANSPLYSLNRFDPHQSYNDKYLQSVFATIDAFAKYDNTLAFFSGNEVINDVVNSTLSAKYVKAVTRDMRQYIGNRGYRKIPVGYSAADVSNNRMQLADYMNCGTDDERSDFFAFNDYSWCTSNFEDAGWDQKVKNFTGYGLPIFLSEYGCITNTRDFGEIEALMSDKMTSVYSGGLMYEYALEENGYGIAKLGPGSKVQEKPEFANFAKAMSKYPAPTGDGGYTSTTKAASCPTKDANWLVDSTKLPAIPEGAKKFMKDGAGKGPGLEGEGSQQAQGTSTGDAEPGSGSSTNTASPSGSGESDSESGAARGLGPIDKAPFVVTGLAMFFTLTGALLL</sequence>
<evidence type="ECO:0000256" key="4">
    <source>
        <dbReference type="ARBA" id="ARBA00022679"/>
    </source>
</evidence>
<evidence type="ECO:0000256" key="6">
    <source>
        <dbReference type="ARBA" id="ARBA00023136"/>
    </source>
</evidence>
<evidence type="ECO:0000256" key="2">
    <source>
        <dbReference type="ARBA" id="ARBA00007528"/>
    </source>
</evidence>
<keyword evidence="5 9" id="KW-0732">Signal</keyword>
<dbReference type="GO" id="GO:0042124">
    <property type="term" value="F:1,3-beta-glucanosyltransferase activity"/>
    <property type="evidence" value="ECO:0007669"/>
    <property type="project" value="TreeGrafter"/>
</dbReference>
<accession>A0AAE0PP29</accession>
<dbReference type="GO" id="GO:0098552">
    <property type="term" value="C:side of membrane"/>
    <property type="evidence" value="ECO:0007669"/>
    <property type="project" value="UniProtKB-KW"/>
</dbReference>
<reference evidence="11" key="2">
    <citation type="submission" date="2023-07" db="EMBL/GenBank/DDBJ databases">
        <authorList>
            <consortium name="Lawrence Berkeley National Laboratory"/>
            <person name="Haridas S."/>
            <person name="Hensen N."/>
            <person name="Bonometti L."/>
            <person name="Westerberg I."/>
            <person name="Brannstrom I.O."/>
            <person name="Guillou S."/>
            <person name="Cros-Aarteil S."/>
            <person name="Calhoun S."/>
            <person name="Kuo A."/>
            <person name="Mondo S."/>
            <person name="Pangilinan J."/>
            <person name="Riley R."/>
            <person name="LaButti K."/>
            <person name="Andreopoulos B."/>
            <person name="Lipzen A."/>
            <person name="Chen C."/>
            <person name="Yanf M."/>
            <person name="Daum C."/>
            <person name="Ng V."/>
            <person name="Clum A."/>
            <person name="Steindorff A."/>
            <person name="Ohm R."/>
            <person name="Martin F."/>
            <person name="Silar P."/>
            <person name="Natvig D."/>
            <person name="Lalanne C."/>
            <person name="Gautier V."/>
            <person name="Ament-velasquez S.L."/>
            <person name="Kruys A."/>
            <person name="Hutchinson M.I."/>
            <person name="Powell A.J."/>
            <person name="Barry K."/>
            <person name="Miller A.N."/>
            <person name="Grigoriev I.V."/>
            <person name="Debuchy R."/>
            <person name="Gladieux P."/>
            <person name="Thoren M.H."/>
            <person name="Johannesson H."/>
        </authorList>
    </citation>
    <scope>NUCLEOTIDE SEQUENCE</scope>
    <source>
        <strain evidence="11">FGSC 1904</strain>
    </source>
</reference>
<feature type="signal peptide" evidence="9">
    <location>
        <begin position="1"/>
        <end position="19"/>
    </location>
</feature>
<evidence type="ECO:0000256" key="5">
    <source>
        <dbReference type="ARBA" id="ARBA00022729"/>
    </source>
</evidence>
<organism evidence="11 12">
    <name type="scientific">Sordaria brevicollis</name>
    <dbReference type="NCBI Taxonomy" id="83679"/>
    <lineage>
        <taxon>Eukaryota</taxon>
        <taxon>Fungi</taxon>
        <taxon>Dikarya</taxon>
        <taxon>Ascomycota</taxon>
        <taxon>Pezizomycotina</taxon>
        <taxon>Sordariomycetes</taxon>
        <taxon>Sordariomycetidae</taxon>
        <taxon>Sordariales</taxon>
        <taxon>Sordariaceae</taxon>
        <taxon>Sordaria</taxon>
    </lineage>
</organism>
<dbReference type="InterPro" id="IPR017853">
    <property type="entry name" value="GH"/>
</dbReference>
<name>A0AAE0PP29_SORBR</name>
<dbReference type="Pfam" id="PF03198">
    <property type="entry name" value="Glyco_hydro_72"/>
    <property type="match status" value="1"/>
</dbReference>
<dbReference type="PANTHER" id="PTHR31468">
    <property type="entry name" value="1,3-BETA-GLUCANOSYLTRANSFERASE GAS1"/>
    <property type="match status" value="1"/>
</dbReference>
<keyword evidence="6 9" id="KW-0472">Membrane</keyword>
<dbReference type="PANTHER" id="PTHR31468:SF5">
    <property type="entry name" value="1,3-BETA-GLUCANOSYLTRANSFERASE GAS5"/>
    <property type="match status" value="1"/>
</dbReference>
<dbReference type="EMBL" id="JAUTDP010000001">
    <property type="protein sequence ID" value="KAK3403319.1"/>
    <property type="molecule type" value="Genomic_DNA"/>
</dbReference>
<evidence type="ECO:0000256" key="7">
    <source>
        <dbReference type="ARBA" id="ARBA00023180"/>
    </source>
</evidence>
<keyword evidence="3 9" id="KW-0336">GPI-anchor</keyword>
<dbReference type="GO" id="GO:0031505">
    <property type="term" value="P:fungal-type cell wall organization"/>
    <property type="evidence" value="ECO:0007669"/>
    <property type="project" value="TreeGrafter"/>
</dbReference>